<feature type="region of interest" description="Disordered" evidence="14">
    <location>
        <begin position="248"/>
        <end position="305"/>
    </location>
</feature>
<evidence type="ECO:0000256" key="1">
    <source>
        <dbReference type="ARBA" id="ARBA00004115"/>
    </source>
</evidence>
<dbReference type="GO" id="GO:0006816">
    <property type="term" value="P:calcium ion transport"/>
    <property type="evidence" value="ECO:0007669"/>
    <property type="project" value="UniProtKB-KW"/>
</dbReference>
<organism evidence="16 17">
    <name type="scientific">Heliocybe sulcata</name>
    <dbReference type="NCBI Taxonomy" id="5364"/>
    <lineage>
        <taxon>Eukaryota</taxon>
        <taxon>Fungi</taxon>
        <taxon>Dikarya</taxon>
        <taxon>Basidiomycota</taxon>
        <taxon>Agaricomycotina</taxon>
        <taxon>Agaricomycetes</taxon>
        <taxon>Gloeophyllales</taxon>
        <taxon>Gloeophyllaceae</taxon>
        <taxon>Heliocybe</taxon>
    </lineage>
</organism>
<keyword evidence="6 15" id="KW-0812">Transmembrane</keyword>
<accession>A0A5C3N1X3</accession>
<dbReference type="PANTHER" id="PTHR15929:SF0">
    <property type="entry name" value="STORE-OPERATED CALCIUM ENTRY-ASSOCIATED REGULATORY FACTOR"/>
    <property type="match status" value="1"/>
</dbReference>
<evidence type="ECO:0000256" key="5">
    <source>
        <dbReference type="ARBA" id="ARBA00022568"/>
    </source>
</evidence>
<evidence type="ECO:0000256" key="14">
    <source>
        <dbReference type="SAM" id="MobiDB-lite"/>
    </source>
</evidence>
<dbReference type="PANTHER" id="PTHR15929">
    <property type="entry name" value="STORE-OPERATED CALCIUM ENTRY-ASSOCIATED REGULATORY FACTOR"/>
    <property type="match status" value="1"/>
</dbReference>
<keyword evidence="5" id="KW-0109">Calcium transport</keyword>
<sequence length="305" mass="33652">MSRVALASIPALTFYKDELTAARRTAPAQQLSCVGKACSLYTPDAVRCTNLGGTGTDIDWKCEADLPESLRFGRVQVSCEGWERPGDPYVLQGSCGLEYRLVEVPGALRSRKDGTHRPPTRLARWWNGIGMGDLVFGLAWAAILVFILYKLFQSCCSSTSDRRSRPSDNSSSGPTWPHDPPPPYSKRPAESPTRDGYDRGHNDSQSGMNWVTRSLLGGLAAEAYHQARNYGNTREQRDQQYDWERERTGGREAFRDQQQGRDTTAYASARRASPGFSSFEDRGEGSSSGLGSMRRSTGYGGSSVR</sequence>
<evidence type="ECO:0000256" key="9">
    <source>
        <dbReference type="ARBA" id="ARBA00022837"/>
    </source>
</evidence>
<evidence type="ECO:0000256" key="4">
    <source>
        <dbReference type="ARBA" id="ARBA00022448"/>
    </source>
</evidence>
<keyword evidence="7" id="KW-0732">Signal</keyword>
<feature type="transmembrane region" description="Helical" evidence="15">
    <location>
        <begin position="134"/>
        <end position="152"/>
    </location>
</feature>
<evidence type="ECO:0000256" key="3">
    <source>
        <dbReference type="ARBA" id="ARBA00016584"/>
    </source>
</evidence>
<dbReference type="STRING" id="5364.A0A5C3N1X3"/>
<evidence type="ECO:0000256" key="11">
    <source>
        <dbReference type="ARBA" id="ARBA00023065"/>
    </source>
</evidence>
<dbReference type="GO" id="GO:0005789">
    <property type="term" value="C:endoplasmic reticulum membrane"/>
    <property type="evidence" value="ECO:0007669"/>
    <property type="project" value="UniProtKB-SubCell"/>
</dbReference>
<feature type="compositionally biased region" description="Basic and acidic residues" evidence="14">
    <location>
        <begin position="187"/>
        <end position="202"/>
    </location>
</feature>
<dbReference type="EMBL" id="ML213522">
    <property type="protein sequence ID" value="TFK47731.1"/>
    <property type="molecule type" value="Genomic_DNA"/>
</dbReference>
<reference evidence="16 17" key="1">
    <citation type="journal article" date="2019" name="Nat. Ecol. Evol.">
        <title>Megaphylogeny resolves global patterns of mushroom evolution.</title>
        <authorList>
            <person name="Varga T."/>
            <person name="Krizsan K."/>
            <person name="Foldi C."/>
            <person name="Dima B."/>
            <person name="Sanchez-Garcia M."/>
            <person name="Sanchez-Ramirez S."/>
            <person name="Szollosi G.J."/>
            <person name="Szarkandi J.G."/>
            <person name="Papp V."/>
            <person name="Albert L."/>
            <person name="Andreopoulos W."/>
            <person name="Angelini C."/>
            <person name="Antonin V."/>
            <person name="Barry K.W."/>
            <person name="Bougher N.L."/>
            <person name="Buchanan P."/>
            <person name="Buyck B."/>
            <person name="Bense V."/>
            <person name="Catcheside P."/>
            <person name="Chovatia M."/>
            <person name="Cooper J."/>
            <person name="Damon W."/>
            <person name="Desjardin D."/>
            <person name="Finy P."/>
            <person name="Geml J."/>
            <person name="Haridas S."/>
            <person name="Hughes K."/>
            <person name="Justo A."/>
            <person name="Karasinski D."/>
            <person name="Kautmanova I."/>
            <person name="Kiss B."/>
            <person name="Kocsube S."/>
            <person name="Kotiranta H."/>
            <person name="LaButti K.M."/>
            <person name="Lechner B.E."/>
            <person name="Liimatainen K."/>
            <person name="Lipzen A."/>
            <person name="Lukacs Z."/>
            <person name="Mihaltcheva S."/>
            <person name="Morgado L.N."/>
            <person name="Niskanen T."/>
            <person name="Noordeloos M.E."/>
            <person name="Ohm R.A."/>
            <person name="Ortiz-Santana B."/>
            <person name="Ovrebo C."/>
            <person name="Racz N."/>
            <person name="Riley R."/>
            <person name="Savchenko A."/>
            <person name="Shiryaev A."/>
            <person name="Soop K."/>
            <person name="Spirin V."/>
            <person name="Szebenyi C."/>
            <person name="Tomsovsky M."/>
            <person name="Tulloss R.E."/>
            <person name="Uehling J."/>
            <person name="Grigoriev I.V."/>
            <person name="Vagvolgyi C."/>
            <person name="Papp T."/>
            <person name="Martin F.M."/>
            <person name="Miettinen O."/>
            <person name="Hibbett D.S."/>
            <person name="Nagy L.G."/>
        </authorList>
    </citation>
    <scope>NUCLEOTIDE SEQUENCE [LARGE SCALE GENOMIC DNA]</scope>
    <source>
        <strain evidence="16 17">OMC1185</strain>
    </source>
</reference>
<evidence type="ECO:0000313" key="16">
    <source>
        <dbReference type="EMBL" id="TFK47731.1"/>
    </source>
</evidence>
<keyword evidence="9" id="KW-0106">Calcium</keyword>
<evidence type="ECO:0000256" key="6">
    <source>
        <dbReference type="ARBA" id="ARBA00022692"/>
    </source>
</evidence>
<dbReference type="InterPro" id="IPR009567">
    <property type="entry name" value="SARAF"/>
</dbReference>
<evidence type="ECO:0000256" key="8">
    <source>
        <dbReference type="ARBA" id="ARBA00022824"/>
    </source>
</evidence>
<feature type="region of interest" description="Disordered" evidence="14">
    <location>
        <begin position="159"/>
        <end position="209"/>
    </location>
</feature>
<dbReference type="OrthoDB" id="20303at2759"/>
<evidence type="ECO:0000256" key="10">
    <source>
        <dbReference type="ARBA" id="ARBA00022989"/>
    </source>
</evidence>
<keyword evidence="4" id="KW-0813">Transport</keyword>
<gene>
    <name evidence="16" type="ORF">OE88DRAFT_1665332</name>
</gene>
<name>A0A5C3N1X3_9AGAM</name>
<dbReference type="AlphaFoldDB" id="A0A5C3N1X3"/>
<comment type="subcellular location">
    <subcellularLocation>
        <location evidence="1">Endoplasmic reticulum membrane</location>
        <topology evidence="1">Single-pass type I membrane protein</topology>
    </subcellularLocation>
</comment>
<keyword evidence="11" id="KW-0406">Ion transport</keyword>
<feature type="compositionally biased region" description="Basic and acidic residues" evidence="14">
    <location>
        <begin position="248"/>
        <end position="259"/>
    </location>
</feature>
<dbReference type="Pfam" id="PF06682">
    <property type="entry name" value="SARAF"/>
    <property type="match status" value="1"/>
</dbReference>
<keyword evidence="12 15" id="KW-0472">Membrane</keyword>
<dbReference type="GO" id="GO:2001256">
    <property type="term" value="P:regulation of store-operated calcium entry"/>
    <property type="evidence" value="ECO:0007669"/>
    <property type="project" value="InterPro"/>
</dbReference>
<feature type="compositionally biased region" description="Low complexity" evidence="14">
    <location>
        <begin position="285"/>
        <end position="297"/>
    </location>
</feature>
<evidence type="ECO:0000256" key="15">
    <source>
        <dbReference type="SAM" id="Phobius"/>
    </source>
</evidence>
<evidence type="ECO:0000313" key="17">
    <source>
        <dbReference type="Proteomes" id="UP000305948"/>
    </source>
</evidence>
<keyword evidence="8" id="KW-0256">Endoplasmic reticulum</keyword>
<keyword evidence="10 15" id="KW-1133">Transmembrane helix</keyword>
<evidence type="ECO:0000256" key="2">
    <source>
        <dbReference type="ARBA" id="ARBA00006833"/>
    </source>
</evidence>
<proteinExistence type="inferred from homology"/>
<dbReference type="Proteomes" id="UP000305948">
    <property type="component" value="Unassembled WGS sequence"/>
</dbReference>
<evidence type="ECO:0000256" key="7">
    <source>
        <dbReference type="ARBA" id="ARBA00022729"/>
    </source>
</evidence>
<evidence type="ECO:0000256" key="12">
    <source>
        <dbReference type="ARBA" id="ARBA00023136"/>
    </source>
</evidence>
<evidence type="ECO:0000256" key="13">
    <source>
        <dbReference type="ARBA" id="ARBA00031116"/>
    </source>
</evidence>
<keyword evidence="17" id="KW-1185">Reference proteome</keyword>
<comment type="similarity">
    <text evidence="2">Belongs to the SARAF family.</text>
</comment>
<protein>
    <recommendedName>
        <fullName evidence="3">Store-operated calcium entry-associated regulatory factor</fullName>
    </recommendedName>
    <alternativeName>
        <fullName evidence="13">Transmembrane protein 66</fullName>
    </alternativeName>
</protein>